<dbReference type="Proteomes" id="UP000035036">
    <property type="component" value="Chromosome"/>
</dbReference>
<dbReference type="STRING" id="483547.GSUB_08615"/>
<evidence type="ECO:0000259" key="1">
    <source>
        <dbReference type="PROSITE" id="PS51832"/>
    </source>
</evidence>
<dbReference type="RefSeq" id="WP_040200297.1">
    <property type="nucleotide sequence ID" value="NZ_CP010311.1"/>
</dbReference>
<dbReference type="SMART" id="SM00471">
    <property type="entry name" value="HDc"/>
    <property type="match status" value="1"/>
</dbReference>
<keyword evidence="3" id="KW-1185">Reference proteome</keyword>
<sequence length="340" mass="39296">MNYLVQNPHPKHILHHLALKQDENDEAETFRPIDLHCLHPELTAPCDLYLKIRLTSRYTLFARKGLAFSPRDRQNMLDSGVEELYIREEDSEIFYHYLKDALSMVVRDPNCPSETKAHFVHSACRDIMSKVYTDPRASFITQAHEMLEPAVDLIVHDDRATRCLVQLTAHDVSTYTHCTNVGIFSIALTKILYGDSADHDLHKLSAGFFLHDLGKCKVPLKILNKPGKLDQQEWEVMQTHPQLGYELLEQTGHMTDEARIIILEHHEKDDGTGYPNGRGARDIHPYARICRLADVYEALTSDRPYHTRKSTFDALKLMKNHILADIDQQLFTHFLKLFRF</sequence>
<dbReference type="CDD" id="cd00077">
    <property type="entry name" value="HDc"/>
    <property type="match status" value="1"/>
</dbReference>
<dbReference type="PANTHER" id="PTHR43155">
    <property type="entry name" value="CYCLIC DI-GMP PHOSPHODIESTERASE PA4108-RELATED"/>
    <property type="match status" value="1"/>
</dbReference>
<evidence type="ECO:0000313" key="3">
    <source>
        <dbReference type="Proteomes" id="UP000035036"/>
    </source>
</evidence>
<name>A0A0B5FGX2_9BACT</name>
<proteinExistence type="predicted"/>
<dbReference type="SUPFAM" id="SSF109604">
    <property type="entry name" value="HD-domain/PDEase-like"/>
    <property type="match status" value="1"/>
</dbReference>
<dbReference type="HOGENOM" id="CLU_000445_92_1_7"/>
<protein>
    <recommendedName>
        <fullName evidence="1">HD-GYP domain-containing protein</fullName>
    </recommendedName>
</protein>
<dbReference type="EMBL" id="CP010311">
    <property type="protein sequence ID" value="AJF06598.1"/>
    <property type="molecule type" value="Genomic_DNA"/>
</dbReference>
<evidence type="ECO:0000313" key="2">
    <source>
        <dbReference type="EMBL" id="AJF06598.1"/>
    </source>
</evidence>
<dbReference type="PROSITE" id="PS51832">
    <property type="entry name" value="HD_GYP"/>
    <property type="match status" value="1"/>
</dbReference>
<dbReference type="AlphaFoldDB" id="A0A0B5FGX2"/>
<dbReference type="Pfam" id="PF13487">
    <property type="entry name" value="HD_5"/>
    <property type="match status" value="1"/>
</dbReference>
<organism evidence="2 3">
    <name type="scientific">Geoalkalibacter subterraneus</name>
    <dbReference type="NCBI Taxonomy" id="483547"/>
    <lineage>
        <taxon>Bacteria</taxon>
        <taxon>Pseudomonadati</taxon>
        <taxon>Thermodesulfobacteriota</taxon>
        <taxon>Desulfuromonadia</taxon>
        <taxon>Desulfuromonadales</taxon>
        <taxon>Geoalkalibacteraceae</taxon>
        <taxon>Geoalkalibacter</taxon>
    </lineage>
</organism>
<reference evidence="2 3" key="1">
    <citation type="journal article" date="2015" name="Genome Announc.">
        <title>Genomes of Geoalkalibacter ferrihydriticus Z-0531T and Geoalkalibacter subterraneus Red1T, Two Haloalkaliphilic Metal-Reducing Deltaproteobacteria.</title>
        <authorList>
            <person name="Badalamenti J.P."/>
            <person name="Krajmalnik-Brown R."/>
            <person name="Torres C.I."/>
            <person name="Bond D.R."/>
        </authorList>
    </citation>
    <scope>NUCLEOTIDE SEQUENCE [LARGE SCALE GENOMIC DNA]</scope>
    <source>
        <strain evidence="2 3">Red1</strain>
    </source>
</reference>
<gene>
    <name evidence="2" type="ORF">GSUB_08615</name>
</gene>
<feature type="domain" description="HD-GYP" evidence="1">
    <location>
        <begin position="152"/>
        <end position="340"/>
    </location>
</feature>
<dbReference type="InterPro" id="IPR003607">
    <property type="entry name" value="HD/PDEase_dom"/>
</dbReference>
<dbReference type="Gene3D" id="1.10.3210.10">
    <property type="entry name" value="Hypothetical protein af1432"/>
    <property type="match status" value="1"/>
</dbReference>
<dbReference type="KEGG" id="gsb:GSUB_08615"/>
<dbReference type="OrthoDB" id="9776628at2"/>
<accession>A0A0B5FGX2</accession>
<dbReference type="InterPro" id="IPR037522">
    <property type="entry name" value="HD_GYP_dom"/>
</dbReference>
<dbReference type="PANTHER" id="PTHR43155:SF2">
    <property type="entry name" value="CYCLIC DI-GMP PHOSPHODIESTERASE PA4108"/>
    <property type="match status" value="1"/>
</dbReference>